<dbReference type="EMBL" id="CAEZXP010000001">
    <property type="protein sequence ID" value="CAB4693077.1"/>
    <property type="molecule type" value="Genomic_DNA"/>
</dbReference>
<feature type="transmembrane region" description="Helical" evidence="8">
    <location>
        <begin position="97"/>
        <end position="120"/>
    </location>
</feature>
<evidence type="ECO:0000256" key="1">
    <source>
        <dbReference type="ARBA" id="ARBA00004651"/>
    </source>
</evidence>
<dbReference type="InterPro" id="IPR003691">
    <property type="entry name" value="FluC"/>
</dbReference>
<feature type="transmembrane region" description="Helical" evidence="8">
    <location>
        <begin position="33"/>
        <end position="55"/>
    </location>
</feature>
<evidence type="ECO:0000256" key="4">
    <source>
        <dbReference type="ARBA" id="ARBA00022989"/>
    </source>
</evidence>
<reference evidence="9" key="1">
    <citation type="submission" date="2020-05" db="EMBL/GenBank/DDBJ databases">
        <authorList>
            <person name="Chiriac C."/>
            <person name="Salcher M."/>
            <person name="Ghai R."/>
            <person name="Kavagutti S V."/>
        </authorList>
    </citation>
    <scope>NUCLEOTIDE SEQUENCE</scope>
</reference>
<dbReference type="Pfam" id="PF02537">
    <property type="entry name" value="CRCB"/>
    <property type="match status" value="1"/>
</dbReference>
<dbReference type="AlphaFoldDB" id="A0A6J6P361"/>
<keyword evidence="5 8" id="KW-0472">Membrane</keyword>
<comment type="subcellular location">
    <subcellularLocation>
        <location evidence="1">Cell membrane</location>
        <topology evidence="1">Multi-pass membrane protein</topology>
    </subcellularLocation>
</comment>
<organism evidence="9">
    <name type="scientific">freshwater metagenome</name>
    <dbReference type="NCBI Taxonomy" id="449393"/>
    <lineage>
        <taxon>unclassified sequences</taxon>
        <taxon>metagenomes</taxon>
        <taxon>ecological metagenomes</taxon>
    </lineage>
</organism>
<evidence type="ECO:0000256" key="8">
    <source>
        <dbReference type="SAM" id="Phobius"/>
    </source>
</evidence>
<dbReference type="HAMAP" id="MF_00454">
    <property type="entry name" value="FluC"/>
    <property type="match status" value="1"/>
</dbReference>
<feature type="transmembrane region" description="Helical" evidence="8">
    <location>
        <begin position="67"/>
        <end position="85"/>
    </location>
</feature>
<gene>
    <name evidence="9" type="ORF">UFOPK2399_00855</name>
</gene>
<dbReference type="GO" id="GO:1903425">
    <property type="term" value="F:fluoride transmembrane transporter activity"/>
    <property type="evidence" value="ECO:0007669"/>
    <property type="project" value="TreeGrafter"/>
</dbReference>
<evidence type="ECO:0000256" key="6">
    <source>
        <dbReference type="ARBA" id="ARBA00035120"/>
    </source>
</evidence>
<evidence type="ECO:0000256" key="3">
    <source>
        <dbReference type="ARBA" id="ARBA00022692"/>
    </source>
</evidence>
<evidence type="ECO:0000256" key="7">
    <source>
        <dbReference type="ARBA" id="ARBA00035585"/>
    </source>
</evidence>
<evidence type="ECO:0000313" key="9">
    <source>
        <dbReference type="EMBL" id="CAB4693077.1"/>
    </source>
</evidence>
<evidence type="ECO:0000256" key="2">
    <source>
        <dbReference type="ARBA" id="ARBA00022475"/>
    </source>
</evidence>
<comment type="similarity">
    <text evidence="6">Belongs to the fluoride channel Fluc/FEX (TC 1.A.43) family.</text>
</comment>
<accession>A0A6J6P361</accession>
<dbReference type="PANTHER" id="PTHR28259:SF1">
    <property type="entry name" value="FLUORIDE EXPORT PROTEIN 1-RELATED"/>
    <property type="match status" value="1"/>
</dbReference>
<keyword evidence="3 8" id="KW-0812">Transmembrane</keyword>
<keyword evidence="2" id="KW-1003">Cell membrane</keyword>
<proteinExistence type="inferred from homology"/>
<dbReference type="PANTHER" id="PTHR28259">
    <property type="entry name" value="FLUORIDE EXPORT PROTEIN 1-RELATED"/>
    <property type="match status" value="1"/>
</dbReference>
<keyword evidence="4 8" id="KW-1133">Transmembrane helix</keyword>
<comment type="catalytic activity">
    <reaction evidence="7">
        <text>fluoride(in) = fluoride(out)</text>
        <dbReference type="Rhea" id="RHEA:76159"/>
        <dbReference type="ChEBI" id="CHEBI:17051"/>
    </reaction>
    <physiologicalReaction direction="left-to-right" evidence="7">
        <dbReference type="Rhea" id="RHEA:76160"/>
    </physiologicalReaction>
</comment>
<dbReference type="GO" id="GO:0005886">
    <property type="term" value="C:plasma membrane"/>
    <property type="evidence" value="ECO:0007669"/>
    <property type="project" value="UniProtKB-SubCell"/>
</dbReference>
<sequence length="124" mass="13185">MRTALGIAIAGGLGSLARYGLGTFITRRHAGEFPWGTFAVNVLGAFAMGLIFTLATERWQLSSWLRLSLTVGFLGGFTTFSTMAFEGYRLSADDLPWMTAAYLLGSIVLGLVAVYGGILAGRAL</sequence>
<dbReference type="NCBIfam" id="TIGR00494">
    <property type="entry name" value="crcB"/>
    <property type="match status" value="1"/>
</dbReference>
<protein>
    <submittedName>
        <fullName evidence="9">Unannotated protein</fullName>
    </submittedName>
</protein>
<name>A0A6J6P361_9ZZZZ</name>
<evidence type="ECO:0000256" key="5">
    <source>
        <dbReference type="ARBA" id="ARBA00023136"/>
    </source>
</evidence>